<proteinExistence type="predicted"/>
<dbReference type="Proteomes" id="UP000037035">
    <property type="component" value="Unassembled WGS sequence"/>
</dbReference>
<dbReference type="AlphaFoldDB" id="A0A0L6VSC2"/>
<dbReference type="EMBL" id="LAVV01001336">
    <property type="protein sequence ID" value="KNZ63613.1"/>
    <property type="molecule type" value="Genomic_DNA"/>
</dbReference>
<name>A0A0L6VSC2_9BASI</name>
<sequence>GLHSNLVSALPGQGLQQASLITAASTVPRYLRQTGTVLAYTQDFKQHARTVGWANTPLMSLYQHGLKENIQLAVVMRNKAGQTIEGIQKDRVSPTGGLSPASAPFYSARKDIFGKFFCTAEALKPCRGKTPFAAEIHSGVTGLQVCQSQKTLVHWLYGTIDLQEL</sequence>
<dbReference type="VEuPathDB" id="FungiDB:VP01_11202g1"/>
<evidence type="ECO:0000313" key="2">
    <source>
        <dbReference type="Proteomes" id="UP000037035"/>
    </source>
</evidence>
<dbReference type="OrthoDB" id="2266810at2759"/>
<gene>
    <name evidence="1" type="ORF">VP01_11202g1</name>
</gene>
<accession>A0A0L6VSC2</accession>
<feature type="non-terminal residue" evidence="1">
    <location>
        <position position="1"/>
    </location>
</feature>
<comment type="caution">
    <text evidence="1">The sequence shown here is derived from an EMBL/GenBank/DDBJ whole genome shotgun (WGS) entry which is preliminary data.</text>
</comment>
<reference evidence="1 2" key="1">
    <citation type="submission" date="2015-08" db="EMBL/GenBank/DDBJ databases">
        <title>Next Generation Sequencing and Analysis of the Genome of Puccinia sorghi L Schw, the Causal Agent of Maize Common Rust.</title>
        <authorList>
            <person name="Rochi L."/>
            <person name="Burguener G."/>
            <person name="Darino M."/>
            <person name="Turjanski A."/>
            <person name="Kreff E."/>
            <person name="Dieguez M.J."/>
            <person name="Sacco F."/>
        </authorList>
    </citation>
    <scope>NUCLEOTIDE SEQUENCE [LARGE SCALE GENOMIC DNA]</scope>
    <source>
        <strain evidence="1 2">RO10H11247</strain>
    </source>
</reference>
<protein>
    <submittedName>
        <fullName evidence="1">Uncharacterized protein</fullName>
    </submittedName>
</protein>
<feature type="non-terminal residue" evidence="1">
    <location>
        <position position="165"/>
    </location>
</feature>
<evidence type="ECO:0000313" key="1">
    <source>
        <dbReference type="EMBL" id="KNZ63613.1"/>
    </source>
</evidence>
<organism evidence="1 2">
    <name type="scientific">Puccinia sorghi</name>
    <dbReference type="NCBI Taxonomy" id="27349"/>
    <lineage>
        <taxon>Eukaryota</taxon>
        <taxon>Fungi</taxon>
        <taxon>Dikarya</taxon>
        <taxon>Basidiomycota</taxon>
        <taxon>Pucciniomycotina</taxon>
        <taxon>Pucciniomycetes</taxon>
        <taxon>Pucciniales</taxon>
        <taxon>Pucciniaceae</taxon>
        <taxon>Puccinia</taxon>
    </lineage>
</organism>
<keyword evidence="2" id="KW-1185">Reference proteome</keyword>